<evidence type="ECO:0000259" key="1">
    <source>
        <dbReference type="Pfam" id="PF13701"/>
    </source>
</evidence>
<protein>
    <submittedName>
        <fullName evidence="2">IS1380 family transposase</fullName>
    </submittedName>
</protein>
<feature type="domain" description="Transposase DDE" evidence="1">
    <location>
        <begin position="9"/>
        <end position="436"/>
    </location>
</feature>
<dbReference type="NCBIfam" id="NF033539">
    <property type="entry name" value="transpos_IS1380"/>
    <property type="match status" value="1"/>
</dbReference>
<gene>
    <name evidence="2" type="ORF">ACFQHW_09580</name>
</gene>
<dbReference type="InterPro" id="IPR012337">
    <property type="entry name" value="RNaseH-like_sf"/>
</dbReference>
<dbReference type="Proteomes" id="UP001596310">
    <property type="component" value="Unassembled WGS sequence"/>
</dbReference>
<accession>A0ABW1URX3</accession>
<organism evidence="2 3">
    <name type="scientific">Lapidilactobacillus achengensis</name>
    <dbReference type="NCBI Taxonomy" id="2486000"/>
    <lineage>
        <taxon>Bacteria</taxon>
        <taxon>Bacillati</taxon>
        <taxon>Bacillota</taxon>
        <taxon>Bacilli</taxon>
        <taxon>Lactobacillales</taxon>
        <taxon>Lactobacillaceae</taxon>
        <taxon>Lapidilactobacillus</taxon>
    </lineage>
</organism>
<dbReference type="RefSeq" id="WP_125601864.1">
    <property type="nucleotide sequence ID" value="NZ_JBHSSM010000021.1"/>
</dbReference>
<dbReference type="InterPro" id="IPR047960">
    <property type="entry name" value="Transpos_IS1380"/>
</dbReference>
<dbReference type="EMBL" id="JBHSSM010000021">
    <property type="protein sequence ID" value="MFC6315810.1"/>
    <property type="molecule type" value="Genomic_DNA"/>
</dbReference>
<dbReference type="InterPro" id="IPR025668">
    <property type="entry name" value="Tnp_DDE_dom"/>
</dbReference>
<keyword evidence="3" id="KW-1185">Reference proteome</keyword>
<dbReference type="SUPFAM" id="SSF53098">
    <property type="entry name" value="Ribonuclease H-like"/>
    <property type="match status" value="1"/>
</dbReference>
<evidence type="ECO:0000313" key="2">
    <source>
        <dbReference type="EMBL" id="MFC6315810.1"/>
    </source>
</evidence>
<sequence length="437" mass="49866">MATLHEIKTKFNSNLTISNTGGNISNDCGLILVKEFMDSLDFTALSRKHLTIKDARLYHTHTNLSLMEQLIYQIIAGYTTDSAATLLKEDPAFKILFGKNRLASQPSLSRFWNRISKDNISQFQDLNQAMIDKVRLVRNTTEMIFDLDSTHSDTYGKQELSSYNAHYGTNGYHPLVAFDGLTGDFLKAELRPGSVYTSNGVGDFVAPLFKHYQQVVPDSNILVRGDSGFATPELYELCEAYSSFYVIRLKSNAILFKIAEKNIQVDDDTHWEKREVSYSSTLYQANSWSKARRICIKSTREAVELISRHEYIVTNYSNNVSAETVFQTYCKRGAMENFIKEAKSGFNLDKTDSSSFVENQARMMVSLLAYNIVNFMRTLCLPVKSAGMRVDTIRLRLFKIAGKVVQTGRRLLLKTSSSHVYQEHFFQLLQKIQQLHW</sequence>
<proteinExistence type="predicted"/>
<evidence type="ECO:0000313" key="3">
    <source>
        <dbReference type="Proteomes" id="UP001596310"/>
    </source>
</evidence>
<reference evidence="3" key="1">
    <citation type="journal article" date="2019" name="Int. J. Syst. Evol. Microbiol.">
        <title>The Global Catalogue of Microorganisms (GCM) 10K type strain sequencing project: providing services to taxonomists for standard genome sequencing and annotation.</title>
        <authorList>
            <consortium name="The Broad Institute Genomics Platform"/>
            <consortium name="The Broad Institute Genome Sequencing Center for Infectious Disease"/>
            <person name="Wu L."/>
            <person name="Ma J."/>
        </authorList>
    </citation>
    <scope>NUCLEOTIDE SEQUENCE [LARGE SCALE GENOMIC DNA]</scope>
    <source>
        <strain evidence="3">CCM 8897</strain>
    </source>
</reference>
<dbReference type="Pfam" id="PF13701">
    <property type="entry name" value="DDE_Tnp_1_4"/>
    <property type="match status" value="1"/>
</dbReference>
<name>A0ABW1URX3_9LACO</name>
<comment type="caution">
    <text evidence="2">The sequence shown here is derived from an EMBL/GenBank/DDBJ whole genome shotgun (WGS) entry which is preliminary data.</text>
</comment>